<dbReference type="InterPro" id="IPR023696">
    <property type="entry name" value="Ureohydrolase_dom_sf"/>
</dbReference>
<accession>Q6TA07</accession>
<dbReference type="SUPFAM" id="SSF52768">
    <property type="entry name" value="Arginase/deacetylase"/>
    <property type="match status" value="1"/>
</dbReference>
<proteinExistence type="inferred from homology"/>
<dbReference type="PANTHER" id="PTHR11358">
    <property type="entry name" value="ARGINASE/AGMATINASE"/>
    <property type="match status" value="1"/>
</dbReference>
<protein>
    <submittedName>
        <fullName evidence="5">Proclavaminate amidinohydrolase isoenzyme 1</fullName>
    </submittedName>
</protein>
<evidence type="ECO:0000256" key="2">
    <source>
        <dbReference type="ARBA" id="ARBA00022723"/>
    </source>
</evidence>
<reference evidence="5" key="3">
    <citation type="journal article" date="2008" name="J. Bacteriol.">
        <title>Alanylclavam biosynthetic genes are clustered together with one group of clavulanic acid biosynthetic genes in Streptomyces clavuligerus.</title>
        <authorList>
            <person name="Zelyas N.J."/>
            <person name="Cai H."/>
            <person name="Kwong T."/>
            <person name="Jensen S.E."/>
        </authorList>
    </citation>
    <scope>NUCLEOTIDE SEQUENCE</scope>
</reference>
<organism evidence="5">
    <name type="scientific">Streptomyces clavuligerus</name>
    <dbReference type="NCBI Taxonomy" id="1901"/>
    <lineage>
        <taxon>Bacteria</taxon>
        <taxon>Bacillati</taxon>
        <taxon>Actinomycetota</taxon>
        <taxon>Actinomycetes</taxon>
        <taxon>Kitasatosporales</taxon>
        <taxon>Streptomycetaceae</taxon>
        <taxon>Streptomyces</taxon>
    </lineage>
</organism>
<dbReference type="PRINTS" id="PR00116">
    <property type="entry name" value="ARGINASE"/>
</dbReference>
<evidence type="ECO:0000256" key="1">
    <source>
        <dbReference type="ARBA" id="ARBA00009227"/>
    </source>
</evidence>
<dbReference type="InterPro" id="IPR020855">
    <property type="entry name" value="Ureohydrolase_Mn_BS"/>
</dbReference>
<dbReference type="InterPro" id="IPR006035">
    <property type="entry name" value="Ureohydrolase"/>
</dbReference>
<keyword evidence="2" id="KW-0479">Metal-binding</keyword>
<sequence>MSTAVSPRYAQPATFMRLRHRPDPIGHDVVVVGAPYDGGTSYRPGARFAPRAIRHESSLIHGVGIDRGPGVFDRIDVVDGGDIDLSPFSMDLAMDTATVALTRLLERNDAFLMLGGDHSLSLAALRAVHARHGRVAVLHLDAHSDTNPPVYGGTYHHGTPFRWAIEEGLVDPERLVQVGIRGHNPRPDSLDYARGHGVSIVTAADFTRRSPRGIAEQIRRTVGGLPLYVSVDIDVVDPAYAPGTGTPAPGGLSSREVLTLLDVVGQLRPVGFDVVEVSPAYDPSGITSLLAAEIGAELLYQYARATTSPASAPVDSPLPPGAAADDAENAENAVDAVDAESAVDFAGQRWG</sequence>
<evidence type="ECO:0000313" key="5">
    <source>
        <dbReference type="EMBL" id="AAR05434.1"/>
    </source>
</evidence>
<dbReference type="Pfam" id="PF00491">
    <property type="entry name" value="Arginase"/>
    <property type="match status" value="1"/>
</dbReference>
<dbReference type="GO" id="GO:0046872">
    <property type="term" value="F:metal ion binding"/>
    <property type="evidence" value="ECO:0007669"/>
    <property type="project" value="UniProtKB-KW"/>
</dbReference>
<dbReference type="PROSITE" id="PS51409">
    <property type="entry name" value="ARGINASE_2"/>
    <property type="match status" value="1"/>
</dbReference>
<reference evidence="5" key="2">
    <citation type="journal article" date="2007" name="Chem. Biol.">
        <title>5S clavam biosynthetic genes are located in both the clavam and paralog gene clusters in Streptomyces clavuligerus.</title>
        <authorList>
            <person name="Tahlan K."/>
            <person name="Anders C."/>
            <person name="Wong A."/>
            <person name="Mosher R.H."/>
            <person name="Beatty P.H."/>
            <person name="Brumlik M.J."/>
            <person name="Griffin A."/>
            <person name="Hughes C."/>
            <person name="Griffin J."/>
            <person name="Barton B."/>
            <person name="Jensen S.E."/>
        </authorList>
    </citation>
    <scope>NUCLEOTIDE SEQUENCE</scope>
</reference>
<dbReference type="GO" id="GO:0008783">
    <property type="term" value="F:agmatinase activity"/>
    <property type="evidence" value="ECO:0007669"/>
    <property type="project" value="TreeGrafter"/>
</dbReference>
<reference evidence="5" key="4">
    <citation type="submission" date="2008-10" db="EMBL/GenBank/DDBJ databases">
        <authorList>
            <person name="Tahlan K."/>
            <person name="Park H.-U."/>
            <person name="Wong A."/>
            <person name="Beatty P.H."/>
            <person name="Jensen S.E."/>
        </authorList>
    </citation>
    <scope>NUCLEOTIDE SEQUENCE</scope>
</reference>
<dbReference type="GO" id="GO:0033389">
    <property type="term" value="P:putrescine biosynthetic process from arginine, via agmatine"/>
    <property type="evidence" value="ECO:0007669"/>
    <property type="project" value="TreeGrafter"/>
</dbReference>
<keyword evidence="3 4" id="KW-0378">Hydrolase</keyword>
<name>Q6TA07_STRCL</name>
<dbReference type="NCBIfam" id="TIGR01230">
    <property type="entry name" value="agmatinase"/>
    <property type="match status" value="1"/>
</dbReference>
<dbReference type="CDD" id="cd11592">
    <property type="entry name" value="Agmatinase_PAH"/>
    <property type="match status" value="1"/>
</dbReference>
<dbReference type="KEGG" id="sclf:BB341_29475"/>
<reference evidence="5" key="1">
    <citation type="journal article" date="2004" name="Antimicrob. Agents Chemother.">
        <title>Two sets of paralogous genes encode the enzymes involved in the early stages of clavulanic acid and clavam metabolite biosynthesis in Streptomyces clavuligerus.</title>
        <authorList>
            <person name="Tahlan K."/>
            <person name="Park H.-U."/>
            <person name="Wong A."/>
            <person name="Beatty P.H."/>
            <person name="Jensen S.E."/>
        </authorList>
    </citation>
    <scope>NUCLEOTIDE SEQUENCE</scope>
</reference>
<accession>B5GMQ7</accession>
<dbReference type="OrthoDB" id="9788689at2"/>
<dbReference type="InterPro" id="IPR005925">
    <property type="entry name" value="Agmatinase-rel"/>
</dbReference>
<dbReference type="PROSITE" id="PS01053">
    <property type="entry name" value="ARGINASE_1"/>
    <property type="match status" value="1"/>
</dbReference>
<evidence type="ECO:0000256" key="3">
    <source>
        <dbReference type="ARBA" id="ARBA00022801"/>
    </source>
</evidence>
<dbReference type="EMBL" id="AY426768">
    <property type="protein sequence ID" value="AAR05434.1"/>
    <property type="molecule type" value="Genomic_DNA"/>
</dbReference>
<gene>
    <name evidence="5" type="primary">pah1</name>
</gene>
<comment type="similarity">
    <text evidence="1">Belongs to the arginase family. Agmatinase subfamily.</text>
</comment>
<dbReference type="Gene3D" id="3.40.800.10">
    <property type="entry name" value="Ureohydrolase domain"/>
    <property type="match status" value="1"/>
</dbReference>
<dbReference type="PANTHER" id="PTHR11358:SF26">
    <property type="entry name" value="GUANIDINO ACID HYDROLASE, MITOCHONDRIAL"/>
    <property type="match status" value="1"/>
</dbReference>
<dbReference type="AlphaFoldDB" id="Q6TA07"/>
<evidence type="ECO:0000256" key="4">
    <source>
        <dbReference type="RuleBase" id="RU003684"/>
    </source>
</evidence>